<evidence type="ECO:0000256" key="1">
    <source>
        <dbReference type="ARBA" id="ARBA00006765"/>
    </source>
</evidence>
<dbReference type="EMBL" id="JAKLMC020000028">
    <property type="protein sequence ID" value="KAK5950280.1"/>
    <property type="molecule type" value="Genomic_DNA"/>
</dbReference>
<feature type="transmembrane region" description="Helical" evidence="3">
    <location>
        <begin position="204"/>
        <end position="222"/>
    </location>
</feature>
<feature type="compositionally biased region" description="Polar residues" evidence="2">
    <location>
        <begin position="1"/>
        <end position="12"/>
    </location>
</feature>
<feature type="transmembrane region" description="Helical" evidence="3">
    <location>
        <begin position="114"/>
        <end position="132"/>
    </location>
</feature>
<reference evidence="4 5" key="1">
    <citation type="submission" date="2022-12" db="EMBL/GenBank/DDBJ databases">
        <title>Genomic features and morphological characterization of a novel Knufia sp. strain isolated from spacecraft assembly facility.</title>
        <authorList>
            <person name="Teixeira M."/>
            <person name="Chander A.M."/>
            <person name="Stajich J.E."/>
            <person name="Venkateswaran K."/>
        </authorList>
    </citation>
    <scope>NUCLEOTIDE SEQUENCE [LARGE SCALE GENOMIC DNA]</scope>
    <source>
        <strain evidence="4 5">FJI-L2-BK-P2</strain>
    </source>
</reference>
<dbReference type="AlphaFoldDB" id="A0AAN8EIC1"/>
<dbReference type="Proteomes" id="UP001316803">
    <property type="component" value="Unassembled WGS sequence"/>
</dbReference>
<dbReference type="PANTHER" id="PTHR31495:SF0">
    <property type="entry name" value="BINDING PROTEIN CALEOSIN, PUTATIVE (AFU_ORTHOLOGUE AFUA_5G13750)-RELATED"/>
    <property type="match status" value="1"/>
</dbReference>
<dbReference type="GO" id="GO:0004497">
    <property type="term" value="F:monooxygenase activity"/>
    <property type="evidence" value="ECO:0007669"/>
    <property type="project" value="TreeGrafter"/>
</dbReference>
<proteinExistence type="inferred from homology"/>
<keyword evidence="3" id="KW-0812">Transmembrane</keyword>
<evidence type="ECO:0000256" key="3">
    <source>
        <dbReference type="SAM" id="Phobius"/>
    </source>
</evidence>
<dbReference type="PANTHER" id="PTHR31495">
    <property type="entry name" value="PEROXYGENASE 3-RELATED"/>
    <property type="match status" value="1"/>
</dbReference>
<keyword evidence="5" id="KW-1185">Reference proteome</keyword>
<dbReference type="InterPro" id="IPR007736">
    <property type="entry name" value="Caleosin-related"/>
</dbReference>
<evidence type="ECO:0008006" key="6">
    <source>
        <dbReference type="Google" id="ProtNLM"/>
    </source>
</evidence>
<comment type="caution">
    <text evidence="4">The sequence shown here is derived from an EMBL/GenBank/DDBJ whole genome shotgun (WGS) entry which is preliminary data.</text>
</comment>
<protein>
    <recommendedName>
        <fullName evidence="6">Caleosin-domain-containing protein</fullName>
    </recommendedName>
</protein>
<feature type="region of interest" description="Disordered" evidence="2">
    <location>
        <begin position="1"/>
        <end position="32"/>
    </location>
</feature>
<organism evidence="4 5">
    <name type="scientific">Knufia fluminis</name>
    <dbReference type="NCBI Taxonomy" id="191047"/>
    <lineage>
        <taxon>Eukaryota</taxon>
        <taxon>Fungi</taxon>
        <taxon>Dikarya</taxon>
        <taxon>Ascomycota</taxon>
        <taxon>Pezizomycotina</taxon>
        <taxon>Eurotiomycetes</taxon>
        <taxon>Chaetothyriomycetidae</taxon>
        <taxon>Chaetothyriales</taxon>
        <taxon>Trichomeriaceae</taxon>
        <taxon>Knufia</taxon>
    </lineage>
</organism>
<accession>A0AAN8EIC1</accession>
<evidence type="ECO:0000256" key="2">
    <source>
        <dbReference type="SAM" id="MobiDB-lite"/>
    </source>
</evidence>
<dbReference type="SUPFAM" id="SSF47473">
    <property type="entry name" value="EF-hand"/>
    <property type="match status" value="1"/>
</dbReference>
<evidence type="ECO:0000313" key="4">
    <source>
        <dbReference type="EMBL" id="KAK5950280.1"/>
    </source>
</evidence>
<dbReference type="Pfam" id="PF05042">
    <property type="entry name" value="Caleosin"/>
    <property type="match status" value="1"/>
</dbReference>
<keyword evidence="3" id="KW-1133">Transmembrane helix</keyword>
<name>A0AAN8EIC1_9EURO</name>
<sequence>MNGENGSVTKPSSGDFKVDQKPFATSIPQQPVTELRKPFKPTEDDVLQDAGTARATIAASREHPNGTTENGYAAKRQDRSVLQQHCEYWDPDGDGIIWPQDTYIGCRKWGWNPLLAALATFIINFNLSYFTLPGWLPDPLFRIYLDNIYKDKHGSDSMTFDTEGRFKPQQFEDIFAKYDRGNKGGLTFGDVLCMWNGQKLVFDFFGWSATFLEWLATYLLIWPEDGIMRKDDIRGVYDGSIFYRKEEEWQRKQQLKKQAIAKKK</sequence>
<dbReference type="GO" id="GO:0005509">
    <property type="term" value="F:calcium ion binding"/>
    <property type="evidence" value="ECO:0007669"/>
    <property type="project" value="TreeGrafter"/>
</dbReference>
<keyword evidence="3" id="KW-0472">Membrane</keyword>
<gene>
    <name evidence="4" type="ORF">OHC33_008749</name>
</gene>
<evidence type="ECO:0000313" key="5">
    <source>
        <dbReference type="Proteomes" id="UP001316803"/>
    </source>
</evidence>
<comment type="similarity">
    <text evidence="1">Belongs to the caleosin family.</text>
</comment>
<dbReference type="InterPro" id="IPR011992">
    <property type="entry name" value="EF-hand-dom_pair"/>
</dbReference>